<keyword evidence="4" id="KW-1185">Reference proteome</keyword>
<dbReference type="Pfam" id="PF02861">
    <property type="entry name" value="Clp_N"/>
    <property type="match status" value="2"/>
</dbReference>
<dbReference type="RefSeq" id="WP_165438271.1">
    <property type="nucleotide sequence ID" value="NZ_SHKL01000001.1"/>
</dbReference>
<dbReference type="PROSITE" id="PS51903">
    <property type="entry name" value="CLP_R"/>
    <property type="match status" value="1"/>
</dbReference>
<comment type="caution">
    <text evidence="3">The sequence shown here is derived from an EMBL/GenBank/DDBJ whole genome shotgun (WGS) entry which is preliminary data.</text>
</comment>
<reference evidence="3 4" key="1">
    <citation type="submission" date="2019-02" db="EMBL/GenBank/DDBJ databases">
        <title>Sequencing the genomes of 1000 actinobacteria strains.</title>
        <authorList>
            <person name="Klenk H.-P."/>
        </authorList>
    </citation>
    <scope>NUCLEOTIDE SEQUENCE [LARGE SCALE GENOMIC DNA]</scope>
    <source>
        <strain evidence="3 4">DSM 45779</strain>
    </source>
</reference>
<gene>
    <name evidence="3" type="ORF">EV383_1554</name>
</gene>
<protein>
    <submittedName>
        <fullName evidence="3">ClpA/ClpB-like protein</fullName>
    </submittedName>
</protein>
<dbReference type="Proteomes" id="UP000291591">
    <property type="component" value="Unassembled WGS sequence"/>
</dbReference>
<feature type="domain" description="Clp R" evidence="2">
    <location>
        <begin position="2"/>
        <end position="178"/>
    </location>
</feature>
<proteinExistence type="predicted"/>
<dbReference type="Gene3D" id="1.10.1780.10">
    <property type="entry name" value="Clp, N-terminal domain"/>
    <property type="match status" value="2"/>
</dbReference>
<dbReference type="InterPro" id="IPR044217">
    <property type="entry name" value="CLPT1/2"/>
</dbReference>
<name>A0A4V2FQH4_PSEST</name>
<evidence type="ECO:0000256" key="1">
    <source>
        <dbReference type="PROSITE-ProRule" id="PRU01251"/>
    </source>
</evidence>
<accession>A0A4V2FQH4</accession>
<dbReference type="PANTHER" id="PTHR47016:SF5">
    <property type="entry name" value="CLP DOMAIN SUPERFAMILY PROTEIN"/>
    <property type="match status" value="1"/>
</dbReference>
<evidence type="ECO:0000259" key="2">
    <source>
        <dbReference type="PROSITE" id="PS51903"/>
    </source>
</evidence>
<dbReference type="InterPro" id="IPR004176">
    <property type="entry name" value="Clp_R_N"/>
</dbReference>
<evidence type="ECO:0000313" key="4">
    <source>
        <dbReference type="Proteomes" id="UP000291591"/>
    </source>
</evidence>
<dbReference type="PANTHER" id="PTHR47016">
    <property type="entry name" value="ATP-DEPENDENT CLP PROTEASE ATP-BINDING SUBUNIT CLPT1, CHLOROPLASTIC"/>
    <property type="match status" value="1"/>
</dbReference>
<organism evidence="3 4">
    <name type="scientific">Pseudonocardia sediminis</name>
    <dbReference type="NCBI Taxonomy" id="1397368"/>
    <lineage>
        <taxon>Bacteria</taxon>
        <taxon>Bacillati</taxon>
        <taxon>Actinomycetota</taxon>
        <taxon>Actinomycetes</taxon>
        <taxon>Pseudonocardiales</taxon>
        <taxon>Pseudonocardiaceae</taxon>
        <taxon>Pseudonocardia</taxon>
    </lineage>
</organism>
<keyword evidence="1" id="KW-0677">Repeat</keyword>
<dbReference type="AlphaFoldDB" id="A0A4V2FQH4"/>
<dbReference type="SUPFAM" id="SSF81923">
    <property type="entry name" value="Double Clp-N motif"/>
    <property type="match status" value="2"/>
</dbReference>
<dbReference type="EMBL" id="SHKL01000001">
    <property type="protein sequence ID" value="RZT84700.1"/>
    <property type="molecule type" value="Genomic_DNA"/>
</dbReference>
<dbReference type="InterPro" id="IPR036628">
    <property type="entry name" value="Clp_N_dom_sf"/>
</dbReference>
<sequence>MFERFTGPARRVVVLAQEDARERRQNEIRTENMLVGLVRTPGSPGEALLRAAGVDRSVVEADLARRAEPDGAAALASLGIDLEEVRRRVDESFGPGALDRTRAARGRRRPGHVPFEKPAKKALELALREAVRLGHRHIGTEHVLLGLLWPATTAQEILACHGVTLDGMRTAVTELGRGSASG</sequence>
<evidence type="ECO:0000313" key="3">
    <source>
        <dbReference type="EMBL" id="RZT84700.1"/>
    </source>
</evidence>